<gene>
    <name evidence="1" type="ORF">CAPSK01_004179</name>
</gene>
<accession>A0A084XVK6</accession>
<dbReference type="EMBL" id="JDSS02000042">
    <property type="protein sequence ID" value="KFB66500.1"/>
    <property type="molecule type" value="Genomic_DNA"/>
</dbReference>
<proteinExistence type="predicted"/>
<name>A0A084XVK6_9PROT</name>
<evidence type="ECO:0000313" key="1">
    <source>
        <dbReference type="EMBL" id="KFB66500.1"/>
    </source>
</evidence>
<dbReference type="Proteomes" id="UP000019812">
    <property type="component" value="Unassembled WGS sequence"/>
</dbReference>
<reference evidence="1 2" key="1">
    <citation type="submission" date="2014-07" db="EMBL/GenBank/DDBJ databases">
        <title>Expanding our view of genomic diversity in Candidatus Accumulibacter clades.</title>
        <authorList>
            <person name="Skennerton C.T."/>
            <person name="Barr J.J."/>
            <person name="Slater F.R."/>
            <person name="Bond P.L."/>
            <person name="Tyson G.W."/>
        </authorList>
    </citation>
    <scope>NUCLEOTIDE SEQUENCE [LARGE SCALE GENOMIC DNA]</scope>
    <source>
        <strain evidence="2">SK-01</strain>
    </source>
</reference>
<evidence type="ECO:0000313" key="2">
    <source>
        <dbReference type="Proteomes" id="UP000019812"/>
    </source>
</evidence>
<organism evidence="1 2">
    <name type="scientific">Candidatus Accumulibacter vicinus</name>
    <dbReference type="NCBI Taxonomy" id="2954382"/>
    <lineage>
        <taxon>Bacteria</taxon>
        <taxon>Pseudomonadati</taxon>
        <taxon>Pseudomonadota</taxon>
        <taxon>Betaproteobacteria</taxon>
        <taxon>Candidatus Accumulibacter</taxon>
    </lineage>
</organism>
<dbReference type="STRING" id="1457154.CAPSK01_004179"/>
<dbReference type="AlphaFoldDB" id="A0A084XVK6"/>
<sequence length="79" mass="8677">MPSPLADLCRRMSKQAKCNSSSRLLQNARRAVVFSGGVCGLAWSQPTLRIRDWNGSGIEPVCIQRSASGHSESANFWLK</sequence>
<protein>
    <submittedName>
        <fullName evidence="1">Uncharacterized protein</fullName>
    </submittedName>
</protein>
<comment type="caution">
    <text evidence="1">The sequence shown here is derived from an EMBL/GenBank/DDBJ whole genome shotgun (WGS) entry which is preliminary data.</text>
</comment>